<evidence type="ECO:0000259" key="1">
    <source>
        <dbReference type="Pfam" id="PF00561"/>
    </source>
</evidence>
<dbReference type="PANTHER" id="PTHR43194">
    <property type="entry name" value="HYDROLASE ALPHA/BETA FOLD FAMILY"/>
    <property type="match status" value="1"/>
</dbReference>
<dbReference type="KEGG" id="hlt:I7X12_09635"/>
<dbReference type="AlphaFoldDB" id="A0A7U3WB43"/>
<dbReference type="InterPro" id="IPR029058">
    <property type="entry name" value="AB_hydrolase_fold"/>
</dbReference>
<dbReference type="InterPro" id="IPR050228">
    <property type="entry name" value="Carboxylesterase_BioH"/>
</dbReference>
<organism evidence="2 3">
    <name type="scientific">Halosimplex litoreum</name>
    <dbReference type="NCBI Taxonomy" id="1198301"/>
    <lineage>
        <taxon>Archaea</taxon>
        <taxon>Methanobacteriati</taxon>
        <taxon>Methanobacteriota</taxon>
        <taxon>Stenosarchaea group</taxon>
        <taxon>Halobacteria</taxon>
        <taxon>Halobacteriales</taxon>
        <taxon>Haloarculaceae</taxon>
        <taxon>Halosimplex</taxon>
    </lineage>
</organism>
<dbReference type="InterPro" id="IPR000073">
    <property type="entry name" value="AB_hydrolase_1"/>
</dbReference>
<evidence type="ECO:0000313" key="3">
    <source>
        <dbReference type="Proteomes" id="UP000595001"/>
    </source>
</evidence>
<dbReference type="PANTHER" id="PTHR43194:SF2">
    <property type="entry name" value="PEROXISOMAL MEMBRANE PROTEIN LPX1"/>
    <property type="match status" value="1"/>
</dbReference>
<gene>
    <name evidence="2" type="ORF">I7X12_09635</name>
</gene>
<dbReference type="SUPFAM" id="SSF53474">
    <property type="entry name" value="alpha/beta-Hydrolases"/>
    <property type="match status" value="1"/>
</dbReference>
<dbReference type="EMBL" id="CP065856">
    <property type="protein sequence ID" value="QPV64838.1"/>
    <property type="molecule type" value="Genomic_DNA"/>
</dbReference>
<dbReference type="Proteomes" id="UP000595001">
    <property type="component" value="Chromosome"/>
</dbReference>
<dbReference type="Pfam" id="PF00561">
    <property type="entry name" value="Abhydrolase_1"/>
    <property type="match status" value="1"/>
</dbReference>
<feature type="domain" description="AB hydrolase-1" evidence="1">
    <location>
        <begin position="34"/>
        <end position="191"/>
    </location>
</feature>
<dbReference type="Gene3D" id="3.40.50.1820">
    <property type="entry name" value="alpha/beta hydrolase"/>
    <property type="match status" value="1"/>
</dbReference>
<dbReference type="GeneID" id="60588754"/>
<dbReference type="OrthoDB" id="7466at2157"/>
<keyword evidence="2" id="KW-0378">Hydrolase</keyword>
<sequence length="283" mass="31029">MPVETRPPADWTSGYVDVAEGVRLHYDRSGGDGPPLVVAHGVFDDGRCRLPLARDLADDYDVIVYDARGHGHSDAPDSGYDADTRAADLIALLEGFGVADPIYFGHSMGGDTVLAAAALDPDRPRAVVAVDPACLLGHNRENRGEERFSSDEEVEAIRERILWWQDHTKAELLEADDELAGHVAAGDEELASLLVDARLRVSPNITGVFEAGWVDPEGTFPEIEAPTFVLRADVDEEARERDREAVDLIPDGRLRHVDDAGHCVFRDRRDLATGELRSFLDEV</sequence>
<name>A0A7U3WB43_9EURY</name>
<evidence type="ECO:0000313" key="2">
    <source>
        <dbReference type="EMBL" id="QPV64838.1"/>
    </source>
</evidence>
<dbReference type="GO" id="GO:0016787">
    <property type="term" value="F:hydrolase activity"/>
    <property type="evidence" value="ECO:0007669"/>
    <property type="project" value="UniProtKB-KW"/>
</dbReference>
<proteinExistence type="predicted"/>
<protein>
    <submittedName>
        <fullName evidence="2">Alpha/beta hydrolase</fullName>
    </submittedName>
</protein>
<keyword evidence="3" id="KW-1185">Reference proteome</keyword>
<accession>A0A7U3WB43</accession>
<dbReference type="RefSeq" id="WP_198063598.1">
    <property type="nucleotide sequence ID" value="NZ_CP065856.1"/>
</dbReference>
<reference evidence="2 3" key="1">
    <citation type="submission" date="2020-12" db="EMBL/GenBank/DDBJ databases">
        <title>Halosimplex halophilum sp. nov. and Halosimplex salinum sp. nov., two new members of the genus Halosimplex.</title>
        <authorList>
            <person name="Cui H.L."/>
        </authorList>
    </citation>
    <scope>NUCLEOTIDE SEQUENCE [LARGE SCALE GENOMIC DNA]</scope>
    <source>
        <strain evidence="2 3">YGH94</strain>
    </source>
</reference>